<dbReference type="AlphaFoldDB" id="A0AAV2ZE08"/>
<organism evidence="2 3">
    <name type="scientific">Lagenidium giganteum</name>
    <dbReference type="NCBI Taxonomy" id="4803"/>
    <lineage>
        <taxon>Eukaryota</taxon>
        <taxon>Sar</taxon>
        <taxon>Stramenopiles</taxon>
        <taxon>Oomycota</taxon>
        <taxon>Peronosporomycetes</taxon>
        <taxon>Pythiales</taxon>
        <taxon>Pythiaceae</taxon>
    </lineage>
</organism>
<proteinExistence type="predicted"/>
<accession>A0AAV2ZE08</accession>
<feature type="compositionally biased region" description="Polar residues" evidence="1">
    <location>
        <begin position="351"/>
        <end position="361"/>
    </location>
</feature>
<sequence length="361" mass="40278">MNLRNNVRTPTIGDTSMESVPPIPRKPNIKDVRCSTFKGDEVYRSLGAEFEISVHEFEHAIHTESLVNGKASRHFHKKNAEWQRKHGGTPMSYAALTKSMLDEFGCKLGQMKLHAKMHCHKRDGDSWNEFLEYLKFIEGLMDGDQSKLALKIFYQNACPEQSGSLLANVNEAYSDYLAEADQAMSLLYRMLGDGRKYSTRKQGKLPGRCNDKNGDRTKKEARDKKQPHRGHRPHGNKPRGNISYQVNNEKWQRDRDWRLHSQGTADDDSSSRFGEGNAANGAATKKKCYVCMQWGHKADACAFVSKAIAQAQAVSASAASGAAQADDNSDDEAHIWMATPITQDTDDNVLPGSSTLVQPTT</sequence>
<reference evidence="2" key="2">
    <citation type="journal article" date="2023" name="Microbiol Resour">
        <title>Decontamination and Annotation of the Draft Genome Sequence of the Oomycete Lagenidium giganteum ARSEF 373.</title>
        <authorList>
            <person name="Morgan W.R."/>
            <person name="Tartar A."/>
        </authorList>
    </citation>
    <scope>NUCLEOTIDE SEQUENCE</scope>
    <source>
        <strain evidence="2">ARSEF 373</strain>
    </source>
</reference>
<dbReference type="Proteomes" id="UP001146120">
    <property type="component" value="Unassembled WGS sequence"/>
</dbReference>
<feature type="region of interest" description="Disordered" evidence="1">
    <location>
        <begin position="340"/>
        <end position="361"/>
    </location>
</feature>
<comment type="caution">
    <text evidence="2">The sequence shown here is derived from an EMBL/GenBank/DDBJ whole genome shotgun (WGS) entry which is preliminary data.</text>
</comment>
<name>A0AAV2ZE08_9STRA</name>
<evidence type="ECO:0000313" key="2">
    <source>
        <dbReference type="EMBL" id="DBA05168.1"/>
    </source>
</evidence>
<feature type="compositionally biased region" description="Basic residues" evidence="1">
    <location>
        <begin position="225"/>
        <end position="237"/>
    </location>
</feature>
<keyword evidence="3" id="KW-1185">Reference proteome</keyword>
<feature type="compositionally biased region" description="Polar residues" evidence="1">
    <location>
        <begin position="1"/>
        <end position="18"/>
    </location>
</feature>
<feature type="compositionally biased region" description="Basic and acidic residues" evidence="1">
    <location>
        <begin position="209"/>
        <end position="224"/>
    </location>
</feature>
<feature type="region of interest" description="Disordered" evidence="1">
    <location>
        <begin position="197"/>
        <end position="244"/>
    </location>
</feature>
<gene>
    <name evidence="2" type="ORF">N0F65_005018</name>
</gene>
<protein>
    <submittedName>
        <fullName evidence="2">Uncharacterized protein</fullName>
    </submittedName>
</protein>
<feature type="region of interest" description="Disordered" evidence="1">
    <location>
        <begin position="1"/>
        <end position="25"/>
    </location>
</feature>
<evidence type="ECO:0000313" key="3">
    <source>
        <dbReference type="Proteomes" id="UP001146120"/>
    </source>
</evidence>
<reference evidence="2" key="1">
    <citation type="submission" date="2022-11" db="EMBL/GenBank/DDBJ databases">
        <authorList>
            <person name="Morgan W.R."/>
            <person name="Tartar A."/>
        </authorList>
    </citation>
    <scope>NUCLEOTIDE SEQUENCE</scope>
    <source>
        <strain evidence="2">ARSEF 373</strain>
    </source>
</reference>
<evidence type="ECO:0000256" key="1">
    <source>
        <dbReference type="SAM" id="MobiDB-lite"/>
    </source>
</evidence>
<dbReference type="EMBL" id="DAKRPA010000002">
    <property type="protein sequence ID" value="DBA05168.1"/>
    <property type="molecule type" value="Genomic_DNA"/>
</dbReference>